<dbReference type="InterPro" id="IPR052155">
    <property type="entry name" value="Biofilm_reg_signaling"/>
</dbReference>
<dbReference type="SMART" id="SM00052">
    <property type="entry name" value="EAL"/>
    <property type="match status" value="1"/>
</dbReference>
<protein>
    <submittedName>
        <fullName evidence="4">EAL domain-containing protein</fullName>
    </submittedName>
</protein>
<dbReference type="Gene3D" id="3.30.70.270">
    <property type="match status" value="1"/>
</dbReference>
<dbReference type="Gene3D" id="6.10.340.10">
    <property type="match status" value="1"/>
</dbReference>
<dbReference type="InterPro" id="IPR001633">
    <property type="entry name" value="EAL_dom"/>
</dbReference>
<comment type="caution">
    <text evidence="4">The sequence shown here is derived from an EMBL/GenBank/DDBJ whole genome shotgun (WGS) entry which is preliminary data.</text>
</comment>
<gene>
    <name evidence="4" type="ORF">PGX00_12600</name>
</gene>
<keyword evidence="5" id="KW-1185">Reference proteome</keyword>
<dbReference type="Gene3D" id="3.20.20.450">
    <property type="entry name" value="EAL domain"/>
    <property type="match status" value="1"/>
</dbReference>
<sequence>MKLSSKINYILLPVMIVIFSIAGLFSYNSQKLQLMSSLSDKLHNELEHISHNLDESLREVDSIARMSLESHYIQKHFEKLQNDTDRYYLEKELVDYINQLETNYGIVESFALLDNTGQEIIYFNVSNPFAKFKTNSIINSHISQINDTLQVQGVAHLNATSYELNKKGDELELLALRTFTPEQSLTAPTFSRGQTLFTAVIRYSISNNSQYDENIKTKVSPETILTITPNTASHSIQSDIDINNISISDDTLGYELNHTLWTIRLALTEEALSKLFRPFQALFTAIVLSVTFVTFVLLKWLIVKQIINPVERLTKQVEQVDSNNLLYIERSRNSDEVSILTNKYIDLITELDDLAKRDSLTGLPNRKRFNQDIDRITERSAKTQTKCAVIYLDLDNFKHVNDKYGHQVGDKLLQVFSERFVEGFVDFEWDRLTISEFEFARLSGDEFAVIVGGLDNLDILTLFTHRIISLFDGGFTIDDTVYDIGVSIGLSVYPHDALSATELVNHADSAMYSSKKEIGRNSYKFYSEDLNREIKRHEKINECIKESIRSNNFYLAYMPIYDTQNSKIVGAEVLLRTTHEELSSYGPAEFIPVSESSGLIKEIDYWVFENALRQLSIWIKQFDFDGTLAINFSSWQLTNTDFVNHLSLLIDKYQIPPQQVEMEITETCFIPGNDKNIGILKSLHKLGVKISLDDFGTGFTAFSQLINYPINTLKIDRIFINAIDTEFTDKQLFDVIVEMAKIYNLDVVAEGVETLSQLDYIQSKGCQKAQGFLLSKPLKEKDFLDSWKKSIERNRIVPFNLG</sequence>
<organism evidence="4 5">
    <name type="scientific">Vibrio algarum</name>
    <dbReference type="NCBI Taxonomy" id="3020714"/>
    <lineage>
        <taxon>Bacteria</taxon>
        <taxon>Pseudomonadati</taxon>
        <taxon>Pseudomonadota</taxon>
        <taxon>Gammaproteobacteria</taxon>
        <taxon>Vibrionales</taxon>
        <taxon>Vibrionaceae</taxon>
        <taxon>Vibrio</taxon>
    </lineage>
</organism>
<dbReference type="PROSITE" id="PS50883">
    <property type="entry name" value="EAL"/>
    <property type="match status" value="1"/>
</dbReference>
<dbReference type="RefSeq" id="WP_272136935.1">
    <property type="nucleotide sequence ID" value="NZ_JAQLOI010000001.1"/>
</dbReference>
<dbReference type="PROSITE" id="PS50887">
    <property type="entry name" value="GGDEF"/>
    <property type="match status" value="1"/>
</dbReference>
<dbReference type="SUPFAM" id="SSF141868">
    <property type="entry name" value="EAL domain-like"/>
    <property type="match status" value="1"/>
</dbReference>
<evidence type="ECO:0000313" key="5">
    <source>
        <dbReference type="Proteomes" id="UP001210678"/>
    </source>
</evidence>
<evidence type="ECO:0000259" key="3">
    <source>
        <dbReference type="PROSITE" id="PS50887"/>
    </source>
</evidence>
<dbReference type="NCBIfam" id="TIGR00254">
    <property type="entry name" value="GGDEF"/>
    <property type="match status" value="1"/>
</dbReference>
<name>A0ABT4YSB7_9VIBR</name>
<keyword evidence="1" id="KW-0812">Transmembrane</keyword>
<dbReference type="CDD" id="cd01949">
    <property type="entry name" value="GGDEF"/>
    <property type="match status" value="1"/>
</dbReference>
<dbReference type="InterPro" id="IPR000160">
    <property type="entry name" value="GGDEF_dom"/>
</dbReference>
<dbReference type="Pfam" id="PF00990">
    <property type="entry name" value="GGDEF"/>
    <property type="match status" value="1"/>
</dbReference>
<feature type="transmembrane region" description="Helical" evidence="1">
    <location>
        <begin position="281"/>
        <end position="302"/>
    </location>
</feature>
<dbReference type="CDD" id="cd01948">
    <property type="entry name" value="EAL"/>
    <property type="match status" value="1"/>
</dbReference>
<dbReference type="PANTHER" id="PTHR44757">
    <property type="entry name" value="DIGUANYLATE CYCLASE DGCP"/>
    <property type="match status" value="1"/>
</dbReference>
<feature type="domain" description="EAL" evidence="2">
    <location>
        <begin position="537"/>
        <end position="791"/>
    </location>
</feature>
<dbReference type="SMART" id="SM00267">
    <property type="entry name" value="GGDEF"/>
    <property type="match status" value="1"/>
</dbReference>
<dbReference type="InterPro" id="IPR043128">
    <property type="entry name" value="Rev_trsase/Diguanyl_cyclase"/>
</dbReference>
<dbReference type="EMBL" id="JAQLOI010000001">
    <property type="protein sequence ID" value="MDB1124447.1"/>
    <property type="molecule type" value="Genomic_DNA"/>
</dbReference>
<feature type="domain" description="GGDEF" evidence="3">
    <location>
        <begin position="385"/>
        <end position="528"/>
    </location>
</feature>
<dbReference type="InterPro" id="IPR035919">
    <property type="entry name" value="EAL_sf"/>
</dbReference>
<accession>A0ABT4YSB7</accession>
<dbReference type="InterPro" id="IPR029787">
    <property type="entry name" value="Nucleotide_cyclase"/>
</dbReference>
<evidence type="ECO:0000256" key="1">
    <source>
        <dbReference type="SAM" id="Phobius"/>
    </source>
</evidence>
<evidence type="ECO:0000259" key="2">
    <source>
        <dbReference type="PROSITE" id="PS50883"/>
    </source>
</evidence>
<proteinExistence type="predicted"/>
<dbReference type="PANTHER" id="PTHR44757:SF2">
    <property type="entry name" value="BIOFILM ARCHITECTURE MAINTENANCE PROTEIN MBAA"/>
    <property type="match status" value="1"/>
</dbReference>
<dbReference type="SUPFAM" id="SSF55073">
    <property type="entry name" value="Nucleotide cyclase"/>
    <property type="match status" value="1"/>
</dbReference>
<dbReference type="Proteomes" id="UP001210678">
    <property type="component" value="Unassembled WGS sequence"/>
</dbReference>
<keyword evidence="1" id="KW-0472">Membrane</keyword>
<keyword evidence="1" id="KW-1133">Transmembrane helix</keyword>
<dbReference type="Pfam" id="PF00563">
    <property type="entry name" value="EAL"/>
    <property type="match status" value="1"/>
</dbReference>
<evidence type="ECO:0000313" key="4">
    <source>
        <dbReference type="EMBL" id="MDB1124447.1"/>
    </source>
</evidence>
<reference evidence="4 5" key="1">
    <citation type="submission" date="2023-01" db="EMBL/GenBank/DDBJ databases">
        <title>Vibrio sp. KJ40-1 sp.nov, isolated from marine algae.</title>
        <authorList>
            <person name="Butt M."/>
            <person name="Kim J.M.J."/>
            <person name="Jeon C.O.C."/>
        </authorList>
    </citation>
    <scope>NUCLEOTIDE SEQUENCE [LARGE SCALE GENOMIC DNA]</scope>
    <source>
        <strain evidence="4 5">KJ40-1</strain>
    </source>
</reference>
<feature type="transmembrane region" description="Helical" evidence="1">
    <location>
        <begin position="6"/>
        <end position="27"/>
    </location>
</feature>